<proteinExistence type="predicted"/>
<comment type="caution">
    <text evidence="1">The sequence shown here is derived from an EMBL/GenBank/DDBJ whole genome shotgun (WGS) entry which is preliminary data.</text>
</comment>
<dbReference type="RefSeq" id="WP_126557490.1">
    <property type="nucleotide sequence ID" value="NZ_BIFS01000002.1"/>
</dbReference>
<accession>A0A402AYR3</accession>
<organism evidence="1 2">
    <name type="scientific">Dictyobacter kobayashii</name>
    <dbReference type="NCBI Taxonomy" id="2014872"/>
    <lineage>
        <taxon>Bacteria</taxon>
        <taxon>Bacillati</taxon>
        <taxon>Chloroflexota</taxon>
        <taxon>Ktedonobacteria</taxon>
        <taxon>Ktedonobacterales</taxon>
        <taxon>Dictyobacteraceae</taxon>
        <taxon>Dictyobacter</taxon>
    </lineage>
</organism>
<dbReference type="EMBL" id="BIFS01000002">
    <property type="protein sequence ID" value="GCE24242.1"/>
    <property type="molecule type" value="Genomic_DNA"/>
</dbReference>
<evidence type="ECO:0000313" key="2">
    <source>
        <dbReference type="Proteomes" id="UP000287188"/>
    </source>
</evidence>
<sequence>MEEQKLQEMALQAIGEYMMGHIAGIMEMVQDKSFLHQDEELDEETLTAIEKRVKAIAEALTYQSTRQGIPAGSQAENLQVREAFNELLASVSDSSGNK</sequence>
<dbReference type="OrthoDB" id="166840at2"/>
<keyword evidence="2" id="KW-1185">Reference proteome</keyword>
<name>A0A402AYR3_9CHLR</name>
<dbReference type="Proteomes" id="UP000287188">
    <property type="component" value="Unassembled WGS sequence"/>
</dbReference>
<reference evidence="2" key="1">
    <citation type="submission" date="2018-12" db="EMBL/GenBank/DDBJ databases">
        <title>Tengunoibacter tsumagoiensis gen. nov., sp. nov., Dictyobacter kobayashii sp. nov., D. alpinus sp. nov., and D. joshuensis sp. nov. and description of Dictyobacteraceae fam. nov. within the order Ktedonobacterales isolated from Tengu-no-mugimeshi.</title>
        <authorList>
            <person name="Wang C.M."/>
            <person name="Zheng Y."/>
            <person name="Sakai Y."/>
            <person name="Toyoda A."/>
            <person name="Minakuchi Y."/>
            <person name="Abe K."/>
            <person name="Yokota A."/>
            <person name="Yabe S."/>
        </authorList>
    </citation>
    <scope>NUCLEOTIDE SEQUENCE [LARGE SCALE GENOMIC DNA]</scope>
    <source>
        <strain evidence="2">Uno11</strain>
    </source>
</reference>
<evidence type="ECO:0000313" key="1">
    <source>
        <dbReference type="EMBL" id="GCE24242.1"/>
    </source>
</evidence>
<gene>
    <name evidence="1" type="ORF">KDK_80420</name>
</gene>
<dbReference type="AlphaFoldDB" id="A0A402AYR3"/>
<protein>
    <submittedName>
        <fullName evidence="1">Uncharacterized protein</fullName>
    </submittedName>
</protein>